<keyword evidence="2" id="KW-1185">Reference proteome</keyword>
<sequence length="150" mass="16497">MASGTLRLKSTTGRAERASVRDELQRANGLLERLLVVPRLTADDMCGDCDLPANWHGWSSRGYGALLGQGPCPAWPGWAERIRRAREMFLAATDRRVEAPPSPPKPEPLAVIPSGLSIDDMIAKLAAARAEHPNAVVRRGNRNRLELWPE</sequence>
<reference evidence="1 2" key="1">
    <citation type="submission" date="2021-01" db="EMBL/GenBank/DDBJ databases">
        <title>Whole genome shotgun sequence of Catellatospora citrea NBRC 14495.</title>
        <authorList>
            <person name="Komaki H."/>
            <person name="Tamura T."/>
        </authorList>
    </citation>
    <scope>NUCLEOTIDE SEQUENCE [LARGE SCALE GENOMIC DNA]</scope>
    <source>
        <strain evidence="1 2">NBRC 14495</strain>
    </source>
</reference>
<protein>
    <submittedName>
        <fullName evidence="1">Uncharacterized protein</fullName>
    </submittedName>
</protein>
<gene>
    <name evidence="1" type="ORF">Cci01nite_41430</name>
</gene>
<name>A0A8J3KNC4_9ACTN</name>
<dbReference type="Proteomes" id="UP000659904">
    <property type="component" value="Unassembled WGS sequence"/>
</dbReference>
<accession>A0A8J3KNC4</accession>
<evidence type="ECO:0000313" key="1">
    <source>
        <dbReference type="EMBL" id="GIF99049.1"/>
    </source>
</evidence>
<dbReference type="RefSeq" id="WP_120318946.1">
    <property type="nucleotide sequence ID" value="NZ_BONH01000019.1"/>
</dbReference>
<proteinExistence type="predicted"/>
<comment type="caution">
    <text evidence="1">The sequence shown here is derived from an EMBL/GenBank/DDBJ whole genome shotgun (WGS) entry which is preliminary data.</text>
</comment>
<dbReference type="AlphaFoldDB" id="A0A8J3KNC4"/>
<organism evidence="1 2">
    <name type="scientific">Catellatospora citrea</name>
    <dbReference type="NCBI Taxonomy" id="53366"/>
    <lineage>
        <taxon>Bacteria</taxon>
        <taxon>Bacillati</taxon>
        <taxon>Actinomycetota</taxon>
        <taxon>Actinomycetes</taxon>
        <taxon>Micromonosporales</taxon>
        <taxon>Micromonosporaceae</taxon>
        <taxon>Catellatospora</taxon>
    </lineage>
</organism>
<dbReference type="EMBL" id="BONH01000019">
    <property type="protein sequence ID" value="GIF99049.1"/>
    <property type="molecule type" value="Genomic_DNA"/>
</dbReference>
<evidence type="ECO:0000313" key="2">
    <source>
        <dbReference type="Proteomes" id="UP000659904"/>
    </source>
</evidence>